<protein>
    <recommendedName>
        <fullName evidence="3">HTH cro/C1-type domain-containing protein</fullName>
    </recommendedName>
</protein>
<evidence type="ECO:0000313" key="2">
    <source>
        <dbReference type="Proteomes" id="UP000198878"/>
    </source>
</evidence>
<reference evidence="2" key="1">
    <citation type="submission" date="2016-10" db="EMBL/GenBank/DDBJ databases">
        <authorList>
            <person name="Varghese N."/>
            <person name="Submissions S."/>
        </authorList>
    </citation>
    <scope>NUCLEOTIDE SEQUENCE [LARGE SCALE GENOMIC DNA]</scope>
    <source>
        <strain evidence="2">DSM 44654</strain>
    </source>
</reference>
<evidence type="ECO:0000313" key="1">
    <source>
        <dbReference type="EMBL" id="SEF34319.1"/>
    </source>
</evidence>
<sequence>MTVYVHVRDLSELRERVAAAGPRAETARRAGMTPQRLHQLVHGDRTTVAVTTAAALEDALSVDRGALFRFPDTALAAPYASPDAVA</sequence>
<organism evidence="1 2">
    <name type="scientific">Amycolatopsis pretoriensis</name>
    <dbReference type="NCBI Taxonomy" id="218821"/>
    <lineage>
        <taxon>Bacteria</taxon>
        <taxon>Bacillati</taxon>
        <taxon>Actinomycetota</taxon>
        <taxon>Actinomycetes</taxon>
        <taxon>Pseudonocardiales</taxon>
        <taxon>Pseudonocardiaceae</taxon>
        <taxon>Amycolatopsis</taxon>
    </lineage>
</organism>
<dbReference type="Gene3D" id="1.10.260.40">
    <property type="entry name" value="lambda repressor-like DNA-binding domains"/>
    <property type="match status" value="1"/>
</dbReference>
<dbReference type="InterPro" id="IPR010982">
    <property type="entry name" value="Lambda_DNA-bd_dom_sf"/>
</dbReference>
<dbReference type="GO" id="GO:0003677">
    <property type="term" value="F:DNA binding"/>
    <property type="evidence" value="ECO:0007669"/>
    <property type="project" value="InterPro"/>
</dbReference>
<accession>A0A1H5R7N6</accession>
<gene>
    <name evidence="1" type="ORF">SAMN05421837_107319</name>
</gene>
<dbReference type="EMBL" id="FNUJ01000007">
    <property type="protein sequence ID" value="SEF34319.1"/>
    <property type="molecule type" value="Genomic_DNA"/>
</dbReference>
<dbReference type="AlphaFoldDB" id="A0A1H5R7N6"/>
<evidence type="ECO:0008006" key="3">
    <source>
        <dbReference type="Google" id="ProtNLM"/>
    </source>
</evidence>
<name>A0A1H5R7N6_9PSEU</name>
<dbReference type="OrthoDB" id="3628170at2"/>
<dbReference type="Proteomes" id="UP000198878">
    <property type="component" value="Unassembled WGS sequence"/>
</dbReference>
<proteinExistence type="predicted"/>
<dbReference type="SUPFAM" id="SSF47413">
    <property type="entry name" value="lambda repressor-like DNA-binding domains"/>
    <property type="match status" value="1"/>
</dbReference>
<dbReference type="STRING" id="218821.SAMN05421837_107319"/>
<keyword evidence="2" id="KW-1185">Reference proteome</keyword>
<dbReference type="RefSeq" id="WP_086681467.1">
    <property type="nucleotide sequence ID" value="NZ_FNUJ01000007.1"/>
</dbReference>